<dbReference type="EMBL" id="JAMQJY010000001">
    <property type="protein sequence ID" value="MCM2676099.1"/>
    <property type="molecule type" value="Genomic_DNA"/>
</dbReference>
<dbReference type="InterPro" id="IPR036249">
    <property type="entry name" value="Thioredoxin-like_sf"/>
</dbReference>
<organism evidence="2 3">
    <name type="scientific">Alkalicoccobacillus plakortidis</name>
    <dbReference type="NCBI Taxonomy" id="444060"/>
    <lineage>
        <taxon>Bacteria</taxon>
        <taxon>Bacillati</taxon>
        <taxon>Bacillota</taxon>
        <taxon>Bacilli</taxon>
        <taxon>Bacillales</taxon>
        <taxon>Bacillaceae</taxon>
        <taxon>Alkalicoccobacillus</taxon>
    </lineage>
</organism>
<dbReference type="CDD" id="cd03024">
    <property type="entry name" value="DsbA_FrnE"/>
    <property type="match status" value="1"/>
</dbReference>
<evidence type="ECO:0000313" key="2">
    <source>
        <dbReference type="EMBL" id="MCM2676099.1"/>
    </source>
</evidence>
<proteinExistence type="predicted"/>
<dbReference type="PANTHER" id="PTHR13887">
    <property type="entry name" value="GLUTATHIONE S-TRANSFERASE KAPPA"/>
    <property type="match status" value="1"/>
</dbReference>
<dbReference type="Proteomes" id="UP001203665">
    <property type="component" value="Unassembled WGS sequence"/>
</dbReference>
<comment type="caution">
    <text evidence="2">The sequence shown here is derived from an EMBL/GenBank/DDBJ whole genome shotgun (WGS) entry which is preliminary data.</text>
</comment>
<accession>A0ABT0XJM9</accession>
<dbReference type="SUPFAM" id="SSF52833">
    <property type="entry name" value="Thioredoxin-like"/>
    <property type="match status" value="1"/>
</dbReference>
<feature type="domain" description="DSBA-like thioredoxin" evidence="1">
    <location>
        <begin position="3"/>
        <end position="204"/>
    </location>
</feature>
<evidence type="ECO:0000259" key="1">
    <source>
        <dbReference type="Pfam" id="PF01323"/>
    </source>
</evidence>
<dbReference type="PANTHER" id="PTHR13887:SF41">
    <property type="entry name" value="THIOREDOXIN SUPERFAMILY PROTEIN"/>
    <property type="match status" value="1"/>
</dbReference>
<dbReference type="Gene3D" id="3.40.30.10">
    <property type="entry name" value="Glutaredoxin"/>
    <property type="match status" value="1"/>
</dbReference>
<dbReference type="RefSeq" id="WP_251607760.1">
    <property type="nucleotide sequence ID" value="NZ_JAMQJY010000001.1"/>
</dbReference>
<protein>
    <submittedName>
        <fullName evidence="2">DsbA family oxidoreductase</fullName>
    </submittedName>
</protein>
<evidence type="ECO:0000313" key="3">
    <source>
        <dbReference type="Proteomes" id="UP001203665"/>
    </source>
</evidence>
<keyword evidence="3" id="KW-1185">Reference proteome</keyword>
<dbReference type="InterPro" id="IPR001853">
    <property type="entry name" value="DSBA-like_thioredoxin_dom"/>
</dbReference>
<dbReference type="Pfam" id="PF01323">
    <property type="entry name" value="DSBA"/>
    <property type="match status" value="1"/>
</dbReference>
<name>A0ABT0XJM9_9BACI</name>
<reference evidence="2" key="1">
    <citation type="submission" date="2022-06" db="EMBL/GenBank/DDBJ databases">
        <title>Alkalicoccobacillus porphyridii sp. nov., isolated from a marine red alga, Porphyridium purpureum and reclassification of Shouchella plakortidis and Shouchella gibsonii as Alkalicoccobacillus plakortidis comb. nov. and Alkalicoccobacillus gibsonii comb. nov.</title>
        <authorList>
            <person name="Kim K.H."/>
            <person name="Lee J.K."/>
            <person name="Han D.M."/>
            <person name="Baek J.H."/>
            <person name="Jeon C.O."/>
        </authorList>
    </citation>
    <scope>NUCLEOTIDE SEQUENCE</scope>
    <source>
        <strain evidence="2">DSM 19153</strain>
    </source>
</reference>
<gene>
    <name evidence="2" type="ORF">NDM98_11720</name>
</gene>
<sequence>MNIEIWSDFACPFCYIGKRKLEKALDQFEHKNEVTTEFKSFELDPNAPKQTDKSMAEILAGKYRMPIQQAEATTANVAAQAADVGLTYHFDTMQPTNMLDAHRLTHYAKTKGKANELAERLLHAYFTESKHLSTPATLIELAGEVGLDQQEAKQVLESNQYADAVKNDHNHGIQLGLQGVPFFVINQKYVISGAQQPATFLETLNNAWEEEVATKQDQPANDACSDGLCKM</sequence>